<name>A0A5J5AKU6_9ASTE</name>
<dbReference type="AlphaFoldDB" id="A0A5J5AKU6"/>
<sequence length="75" mass="8113">MMILRRLWILDEDFCDGETRGLRAGKQVKENYNDANYESDGGEACRNPQAASVAASTLFVKRIAVSESSTGKGGG</sequence>
<protein>
    <submittedName>
        <fullName evidence="1">Uncharacterized protein</fullName>
    </submittedName>
</protein>
<organism evidence="1 2">
    <name type="scientific">Nyssa sinensis</name>
    <dbReference type="NCBI Taxonomy" id="561372"/>
    <lineage>
        <taxon>Eukaryota</taxon>
        <taxon>Viridiplantae</taxon>
        <taxon>Streptophyta</taxon>
        <taxon>Embryophyta</taxon>
        <taxon>Tracheophyta</taxon>
        <taxon>Spermatophyta</taxon>
        <taxon>Magnoliopsida</taxon>
        <taxon>eudicotyledons</taxon>
        <taxon>Gunneridae</taxon>
        <taxon>Pentapetalae</taxon>
        <taxon>asterids</taxon>
        <taxon>Cornales</taxon>
        <taxon>Nyssaceae</taxon>
        <taxon>Nyssa</taxon>
    </lineage>
</organism>
<keyword evidence="2" id="KW-1185">Reference proteome</keyword>
<accession>A0A5J5AKU6</accession>
<evidence type="ECO:0000313" key="1">
    <source>
        <dbReference type="EMBL" id="KAA8530878.1"/>
    </source>
</evidence>
<gene>
    <name evidence="1" type="ORF">F0562_005498</name>
</gene>
<reference evidence="1 2" key="1">
    <citation type="submission" date="2019-09" db="EMBL/GenBank/DDBJ databases">
        <title>A chromosome-level genome assembly of the Chinese tupelo Nyssa sinensis.</title>
        <authorList>
            <person name="Yang X."/>
            <person name="Kang M."/>
            <person name="Yang Y."/>
            <person name="Xiong H."/>
            <person name="Wang M."/>
            <person name="Zhang Z."/>
            <person name="Wang Z."/>
            <person name="Wu H."/>
            <person name="Ma T."/>
            <person name="Liu J."/>
            <person name="Xi Z."/>
        </authorList>
    </citation>
    <scope>NUCLEOTIDE SEQUENCE [LARGE SCALE GENOMIC DNA]</scope>
    <source>
        <strain evidence="1">J267</strain>
        <tissue evidence="1">Leaf</tissue>
    </source>
</reference>
<dbReference type="Proteomes" id="UP000325577">
    <property type="component" value="Linkage Group LG2"/>
</dbReference>
<dbReference type="EMBL" id="CM018043">
    <property type="protein sequence ID" value="KAA8530878.1"/>
    <property type="molecule type" value="Genomic_DNA"/>
</dbReference>
<evidence type="ECO:0000313" key="2">
    <source>
        <dbReference type="Proteomes" id="UP000325577"/>
    </source>
</evidence>
<proteinExistence type="predicted"/>